<evidence type="ECO:0000256" key="9">
    <source>
        <dbReference type="ARBA" id="ARBA00032535"/>
    </source>
</evidence>
<dbReference type="CDD" id="cd00412">
    <property type="entry name" value="pyrophosphatase"/>
    <property type="match status" value="1"/>
</dbReference>
<dbReference type="Gene3D" id="1.10.12.10">
    <property type="entry name" value="Lyase 2-enoyl-coa Hydratase, Chain A, domain 2"/>
    <property type="match status" value="1"/>
</dbReference>
<organism evidence="13 14">
    <name type="scientific">Adineta ricciae</name>
    <name type="common">Rotifer</name>
    <dbReference type="NCBI Taxonomy" id="249248"/>
    <lineage>
        <taxon>Eukaryota</taxon>
        <taxon>Metazoa</taxon>
        <taxon>Spiralia</taxon>
        <taxon>Gnathifera</taxon>
        <taxon>Rotifera</taxon>
        <taxon>Eurotatoria</taxon>
        <taxon>Bdelloidea</taxon>
        <taxon>Adinetida</taxon>
        <taxon>Adinetidae</taxon>
        <taxon>Adineta</taxon>
    </lineage>
</organism>
<evidence type="ECO:0000256" key="5">
    <source>
        <dbReference type="ARBA" id="ARBA00022723"/>
    </source>
</evidence>
<dbReference type="PROSITE" id="PS00166">
    <property type="entry name" value="ENOYL_COA_HYDRATASE"/>
    <property type="match status" value="1"/>
</dbReference>
<dbReference type="InterPro" id="IPR029045">
    <property type="entry name" value="ClpP/crotonase-like_dom_sf"/>
</dbReference>
<name>A0A815TAY6_ADIRI</name>
<evidence type="ECO:0000256" key="10">
    <source>
        <dbReference type="ARBA" id="ARBA00047820"/>
    </source>
</evidence>
<dbReference type="Gene3D" id="3.90.80.10">
    <property type="entry name" value="Inorganic pyrophosphatase"/>
    <property type="match status" value="1"/>
</dbReference>
<accession>A0A815TAY6</accession>
<dbReference type="OrthoDB" id="1608002at2759"/>
<dbReference type="GO" id="GO:0004427">
    <property type="term" value="F:inorganic diphosphate phosphatase activity"/>
    <property type="evidence" value="ECO:0007669"/>
    <property type="project" value="UniProtKB-EC"/>
</dbReference>
<dbReference type="FunFam" id="3.90.80.10:FF:000009">
    <property type="entry name" value="Inorganic pyrophosphatase"/>
    <property type="match status" value="1"/>
</dbReference>
<dbReference type="PROSITE" id="PS00387">
    <property type="entry name" value="PPASE"/>
    <property type="match status" value="1"/>
</dbReference>
<gene>
    <name evidence="13" type="ORF">EDS130_LOCUS42647</name>
</gene>
<evidence type="ECO:0000256" key="1">
    <source>
        <dbReference type="ARBA" id="ARBA00001946"/>
    </source>
</evidence>
<dbReference type="InterPro" id="IPR018376">
    <property type="entry name" value="Enoyl-CoA_hyd/isom_CS"/>
</dbReference>
<dbReference type="Pfam" id="PF00719">
    <property type="entry name" value="Pyrophosphatase"/>
    <property type="match status" value="1"/>
</dbReference>
<evidence type="ECO:0000256" key="6">
    <source>
        <dbReference type="ARBA" id="ARBA00022801"/>
    </source>
</evidence>
<dbReference type="InterPro" id="IPR001753">
    <property type="entry name" value="Enoyl-CoA_hydra/iso"/>
</dbReference>
<dbReference type="SUPFAM" id="SSF52096">
    <property type="entry name" value="ClpP/crotonase"/>
    <property type="match status" value="1"/>
</dbReference>
<dbReference type="Pfam" id="PF00378">
    <property type="entry name" value="ECH_1"/>
    <property type="match status" value="1"/>
</dbReference>
<dbReference type="Proteomes" id="UP000663852">
    <property type="component" value="Unassembled WGS sequence"/>
</dbReference>
<comment type="similarity">
    <text evidence="2 11">Belongs to the enoyl-CoA hydratase/isomerase family.</text>
</comment>
<dbReference type="PANTHER" id="PTHR10286">
    <property type="entry name" value="INORGANIC PYROPHOSPHATASE"/>
    <property type="match status" value="1"/>
</dbReference>
<dbReference type="Gene3D" id="3.90.226.10">
    <property type="entry name" value="2-enoyl-CoA Hydratase, Chain A, domain 1"/>
    <property type="match status" value="1"/>
</dbReference>
<dbReference type="InterPro" id="IPR008162">
    <property type="entry name" value="Pyrophosphatase"/>
</dbReference>
<dbReference type="GO" id="GO:0000287">
    <property type="term" value="F:magnesium ion binding"/>
    <property type="evidence" value="ECO:0007669"/>
    <property type="project" value="InterPro"/>
</dbReference>
<evidence type="ECO:0000256" key="12">
    <source>
        <dbReference type="SAM" id="MobiDB-lite"/>
    </source>
</evidence>
<protein>
    <recommendedName>
        <fullName evidence="4">inorganic diphosphatase</fullName>
        <ecNumber evidence="4">3.6.1.1</ecNumber>
    </recommendedName>
    <alternativeName>
        <fullName evidence="9">Pyrophosphate phospho-hydrolase</fullName>
    </alternativeName>
</protein>
<comment type="similarity">
    <text evidence="3">Belongs to the PPase family.</text>
</comment>
<comment type="catalytic activity">
    <reaction evidence="10">
        <text>diphosphate + H2O = 2 phosphate + H(+)</text>
        <dbReference type="Rhea" id="RHEA:24576"/>
        <dbReference type="ChEBI" id="CHEBI:15377"/>
        <dbReference type="ChEBI" id="CHEBI:15378"/>
        <dbReference type="ChEBI" id="CHEBI:33019"/>
        <dbReference type="ChEBI" id="CHEBI:43474"/>
        <dbReference type="EC" id="3.6.1.1"/>
    </reaction>
</comment>
<dbReference type="FunFam" id="1.10.12.10:FF:000001">
    <property type="entry name" value="Probable enoyl-CoA hydratase, mitochondrial"/>
    <property type="match status" value="1"/>
</dbReference>
<comment type="cofactor">
    <cofactor evidence="1">
        <name>Mg(2+)</name>
        <dbReference type="ChEBI" id="CHEBI:18420"/>
    </cofactor>
</comment>
<evidence type="ECO:0000256" key="8">
    <source>
        <dbReference type="ARBA" id="ARBA00023239"/>
    </source>
</evidence>
<proteinExistence type="inferred from homology"/>
<dbReference type="GO" id="GO:0005737">
    <property type="term" value="C:cytoplasm"/>
    <property type="evidence" value="ECO:0007669"/>
    <property type="project" value="InterPro"/>
</dbReference>
<evidence type="ECO:0000256" key="2">
    <source>
        <dbReference type="ARBA" id="ARBA00005254"/>
    </source>
</evidence>
<feature type="compositionally biased region" description="Polar residues" evidence="12">
    <location>
        <begin position="59"/>
        <end position="75"/>
    </location>
</feature>
<evidence type="ECO:0000313" key="13">
    <source>
        <dbReference type="EMBL" id="CAF1501303.1"/>
    </source>
</evidence>
<dbReference type="EC" id="3.6.1.1" evidence="4"/>
<keyword evidence="6" id="KW-0378">Hydrolase</keyword>
<dbReference type="CDD" id="cd06558">
    <property type="entry name" value="crotonase-like"/>
    <property type="match status" value="1"/>
</dbReference>
<keyword evidence="7" id="KW-0460">Magnesium</keyword>
<evidence type="ECO:0000256" key="3">
    <source>
        <dbReference type="ARBA" id="ARBA00006220"/>
    </source>
</evidence>
<dbReference type="SUPFAM" id="SSF50324">
    <property type="entry name" value="Inorganic pyrophosphatase"/>
    <property type="match status" value="1"/>
</dbReference>
<reference evidence="13" key="1">
    <citation type="submission" date="2021-02" db="EMBL/GenBank/DDBJ databases">
        <authorList>
            <person name="Nowell W R."/>
        </authorList>
    </citation>
    <scope>NUCLEOTIDE SEQUENCE</scope>
</reference>
<sequence length="664" mass="75164">MDYVPYMLSILFWFEYRVKFFRKAMSLLRRAFPLTSSILETVRSLSSINHHSIQSTNFSIMSTTPKKPDATTGSQGEPLPSKEPTSSDNANRRYEVIERGQLHTLSYRCYFRDTQTNTIVSPFHDIPLVNEDYTKSNENQDVTIYNMVVEVPRWTNAKMEINKQFKMNPLVQDVKNGKPRFVHNVFPYHGYLWNYGALPQTWEDPNHVDEDTKTTGDNDPIDVCEIGTTLHATGSVIPVKIVGVLGLIDEGETDWKLIGIDIRDKLASQIHDINDVDKHLPGLLEATLRWFKYYKVPTGKPPNQFALNEQYGDRAYANRVIDETRKYWEKLASGETKVEEKVCAIANTTLNNRGTISKDDAEKIVEADEKHQKEPAKLDASVHQLSYVKDNEERSNKEKKIMTLNSLVHLNKISKNLWHLLFNRPTYHNAFNTEFAQQLIARCQQIRASNDIRSAVIVSGQGKSFCSGADLKERQHITEPKQWMEQHHIFEQMFNSLAQLKLPTIACVEGFALAGGFELALNCDMIVASRSSSFGLPEVTRGIMPGGGGTQLLARLVGPARAKQIAITGRKLNAQEAFDMGIVQILTEDGQALERGIELGMTIATNAPLATQAIKQAIDEGWGKSTDDAKAIELTYYKELIDTEDRHEGIRAFNEKRKPQWKGN</sequence>
<evidence type="ECO:0000256" key="7">
    <source>
        <dbReference type="ARBA" id="ARBA00022842"/>
    </source>
</evidence>
<keyword evidence="8" id="KW-0456">Lyase</keyword>
<dbReference type="InterPro" id="IPR014748">
    <property type="entry name" value="Enoyl-CoA_hydra_C"/>
</dbReference>
<feature type="region of interest" description="Disordered" evidence="12">
    <location>
        <begin position="59"/>
        <end position="92"/>
    </location>
</feature>
<evidence type="ECO:0000256" key="11">
    <source>
        <dbReference type="RuleBase" id="RU003707"/>
    </source>
</evidence>
<dbReference type="GO" id="GO:0006796">
    <property type="term" value="P:phosphate-containing compound metabolic process"/>
    <property type="evidence" value="ECO:0007669"/>
    <property type="project" value="InterPro"/>
</dbReference>
<comment type="caution">
    <text evidence="13">The sequence shown here is derived from an EMBL/GenBank/DDBJ whole genome shotgun (WGS) entry which is preliminary data.</text>
</comment>
<dbReference type="GO" id="GO:0004300">
    <property type="term" value="F:enoyl-CoA hydratase activity"/>
    <property type="evidence" value="ECO:0007669"/>
    <property type="project" value="UniProtKB-ARBA"/>
</dbReference>
<dbReference type="EMBL" id="CAJNOJ010000636">
    <property type="protein sequence ID" value="CAF1501303.1"/>
    <property type="molecule type" value="Genomic_DNA"/>
</dbReference>
<evidence type="ECO:0000256" key="4">
    <source>
        <dbReference type="ARBA" id="ARBA00012146"/>
    </source>
</evidence>
<dbReference type="AlphaFoldDB" id="A0A815TAY6"/>
<keyword evidence="5" id="KW-0479">Metal-binding</keyword>
<dbReference type="InterPro" id="IPR036649">
    <property type="entry name" value="Pyrophosphatase_sf"/>
</dbReference>
<evidence type="ECO:0000313" key="14">
    <source>
        <dbReference type="Proteomes" id="UP000663852"/>
    </source>
</evidence>